<evidence type="ECO:0000313" key="1">
    <source>
        <dbReference type="EMBL" id="KAK3078424.1"/>
    </source>
</evidence>
<keyword evidence="2" id="KW-1185">Reference proteome</keyword>
<comment type="caution">
    <text evidence="1">The sequence shown here is derived from an EMBL/GenBank/DDBJ whole genome shotgun (WGS) entry which is preliminary data.</text>
</comment>
<proteinExistence type="predicted"/>
<dbReference type="Proteomes" id="UP001186974">
    <property type="component" value="Unassembled WGS sequence"/>
</dbReference>
<organism evidence="1 2">
    <name type="scientific">Coniosporium uncinatum</name>
    <dbReference type="NCBI Taxonomy" id="93489"/>
    <lineage>
        <taxon>Eukaryota</taxon>
        <taxon>Fungi</taxon>
        <taxon>Dikarya</taxon>
        <taxon>Ascomycota</taxon>
        <taxon>Pezizomycotina</taxon>
        <taxon>Dothideomycetes</taxon>
        <taxon>Dothideomycetes incertae sedis</taxon>
        <taxon>Coniosporium</taxon>
    </lineage>
</organism>
<dbReference type="EMBL" id="JAWDJW010001905">
    <property type="protein sequence ID" value="KAK3078424.1"/>
    <property type="molecule type" value="Genomic_DNA"/>
</dbReference>
<feature type="non-terminal residue" evidence="1">
    <location>
        <position position="203"/>
    </location>
</feature>
<protein>
    <submittedName>
        <fullName evidence="1">Uncharacterized protein</fullName>
    </submittedName>
</protein>
<gene>
    <name evidence="1" type="ORF">LTS18_007549</name>
</gene>
<evidence type="ECO:0000313" key="2">
    <source>
        <dbReference type="Proteomes" id="UP001186974"/>
    </source>
</evidence>
<sequence>MERFLKEWRQDALDKNQHETAIFIGDKLLALTGDANDAFWLAQVHFVTGNYSRALNFLTQHNLLTGHAACKYLAGQCLVKQGKYDEALSILGDKNPVHLITAPGSARRKHLHVRDKLRNGTKHDGAAGRSDRIDRSEERDAVETSAIRYEAAMCYLRGLCHAKVNAFDRAKECYKDAVRIDVQCFEAFDQLMKNSLMSPTEEW</sequence>
<reference evidence="1" key="1">
    <citation type="submission" date="2024-09" db="EMBL/GenBank/DDBJ databases">
        <title>Black Yeasts Isolated from many extreme environments.</title>
        <authorList>
            <person name="Coleine C."/>
            <person name="Stajich J.E."/>
            <person name="Selbmann L."/>
        </authorList>
    </citation>
    <scope>NUCLEOTIDE SEQUENCE</scope>
    <source>
        <strain evidence="1">CCFEE 5737</strain>
    </source>
</reference>
<accession>A0ACC3DPA5</accession>
<name>A0ACC3DPA5_9PEZI</name>